<accession>A0ACB9G5T1</accession>
<reference evidence="1 2" key="2">
    <citation type="journal article" date="2022" name="Mol. Ecol. Resour.">
        <title>The genomes of chicory, endive, great burdock and yacon provide insights into Asteraceae paleo-polyploidization history and plant inulin production.</title>
        <authorList>
            <person name="Fan W."/>
            <person name="Wang S."/>
            <person name="Wang H."/>
            <person name="Wang A."/>
            <person name="Jiang F."/>
            <person name="Liu H."/>
            <person name="Zhao H."/>
            <person name="Xu D."/>
            <person name="Zhang Y."/>
        </authorList>
    </citation>
    <scope>NUCLEOTIDE SEQUENCE [LARGE SCALE GENOMIC DNA]</scope>
    <source>
        <strain evidence="2">cv. Punajuju</strain>
        <tissue evidence="1">Leaves</tissue>
    </source>
</reference>
<dbReference type="EMBL" id="CM042010">
    <property type="protein sequence ID" value="KAI3778777.1"/>
    <property type="molecule type" value="Genomic_DNA"/>
</dbReference>
<evidence type="ECO:0000313" key="2">
    <source>
        <dbReference type="Proteomes" id="UP001055811"/>
    </source>
</evidence>
<dbReference type="Proteomes" id="UP001055811">
    <property type="component" value="Linkage Group LG02"/>
</dbReference>
<sequence length="133" mass="14518">MISLSFRSLLRNSFSLLSIMSLLFVLIRRKCDLVQTKVVAAYLLALLGGNTSPSGEDLKKILGLGIPISFKVRRFSIFEISFTTTEVKILPNSLHLEKKKWLQFRGGGGGGGGGAHVAAVSAEPKKEEKVEEK</sequence>
<reference evidence="2" key="1">
    <citation type="journal article" date="2022" name="Mol. Ecol. Resour.">
        <title>The genomes of chicory, endive, great burdock and yacon provide insights into Asteraceae palaeo-polyploidization history and plant inulin production.</title>
        <authorList>
            <person name="Fan W."/>
            <person name="Wang S."/>
            <person name="Wang H."/>
            <person name="Wang A."/>
            <person name="Jiang F."/>
            <person name="Liu H."/>
            <person name="Zhao H."/>
            <person name="Xu D."/>
            <person name="Zhang Y."/>
        </authorList>
    </citation>
    <scope>NUCLEOTIDE SEQUENCE [LARGE SCALE GENOMIC DNA]</scope>
    <source>
        <strain evidence="2">cv. Punajuju</strain>
    </source>
</reference>
<organism evidence="1 2">
    <name type="scientific">Cichorium intybus</name>
    <name type="common">Chicory</name>
    <dbReference type="NCBI Taxonomy" id="13427"/>
    <lineage>
        <taxon>Eukaryota</taxon>
        <taxon>Viridiplantae</taxon>
        <taxon>Streptophyta</taxon>
        <taxon>Embryophyta</taxon>
        <taxon>Tracheophyta</taxon>
        <taxon>Spermatophyta</taxon>
        <taxon>Magnoliopsida</taxon>
        <taxon>eudicotyledons</taxon>
        <taxon>Gunneridae</taxon>
        <taxon>Pentapetalae</taxon>
        <taxon>asterids</taxon>
        <taxon>campanulids</taxon>
        <taxon>Asterales</taxon>
        <taxon>Asteraceae</taxon>
        <taxon>Cichorioideae</taxon>
        <taxon>Cichorieae</taxon>
        <taxon>Cichoriinae</taxon>
        <taxon>Cichorium</taxon>
    </lineage>
</organism>
<evidence type="ECO:0000313" key="1">
    <source>
        <dbReference type="EMBL" id="KAI3778777.1"/>
    </source>
</evidence>
<comment type="caution">
    <text evidence="1">The sequence shown here is derived from an EMBL/GenBank/DDBJ whole genome shotgun (WGS) entry which is preliminary data.</text>
</comment>
<name>A0ACB9G5T1_CICIN</name>
<protein>
    <submittedName>
        <fullName evidence="1">Uncharacterized protein</fullName>
    </submittedName>
</protein>
<proteinExistence type="predicted"/>
<keyword evidence="2" id="KW-1185">Reference proteome</keyword>
<gene>
    <name evidence="1" type="ORF">L2E82_08161</name>
</gene>